<dbReference type="AlphaFoldDB" id="S8BX60"/>
<dbReference type="Gene3D" id="1.25.40.10">
    <property type="entry name" value="Tetratricopeptide repeat domain"/>
    <property type="match status" value="1"/>
</dbReference>
<organism evidence="2 3">
    <name type="scientific">Genlisea aurea</name>
    <dbReference type="NCBI Taxonomy" id="192259"/>
    <lineage>
        <taxon>Eukaryota</taxon>
        <taxon>Viridiplantae</taxon>
        <taxon>Streptophyta</taxon>
        <taxon>Embryophyta</taxon>
        <taxon>Tracheophyta</taxon>
        <taxon>Spermatophyta</taxon>
        <taxon>Magnoliopsida</taxon>
        <taxon>eudicotyledons</taxon>
        <taxon>Gunneridae</taxon>
        <taxon>Pentapetalae</taxon>
        <taxon>asterids</taxon>
        <taxon>lamiids</taxon>
        <taxon>Lamiales</taxon>
        <taxon>Lentibulariaceae</taxon>
        <taxon>Genlisea</taxon>
    </lineage>
</organism>
<sequence length="428" mass="48097">MEVLISTIPDSVKRLISESSSVDDLRFTCSSLLNFFRNSLFFHQLVSDLTNLDTAALCRKNKEAAMETKAKGNECFDRGEYSGALRFYSQALRTAPNDAQDKENNLVSTLYLNRSSTLHKLGLIQESLRDCNRALMSSPAYAKAWYRRGKINSSLGNSEDAIRDFSVSLIIENSLAGKRQIESELNLLSKQPVIRSNDINKPNENSSDENIQVELRCVSGEARGRGLVASTDISPALLVHKEDPYAAIISKPCRETHCAYCFNELPVDTVPCLSCSAPLYCSEKCRFQAGGEELPRFEDDDFGGSLRQLPTELLQHIRRNYVTSSGESSSDGEQFHEHRHECRGMNWSSVLPSPLVLAGRILVRNIEKRTHKSDGIPVNHSFYDLCQNYGRQPAERKLDFHFFSVVLLYCLHQFNPSRLPLDSAIASQ</sequence>
<evidence type="ECO:0000313" key="3">
    <source>
        <dbReference type="Proteomes" id="UP000015453"/>
    </source>
</evidence>
<protein>
    <submittedName>
        <fullName evidence="2">Uncharacterized protein</fullName>
    </submittedName>
</protein>
<gene>
    <name evidence="2" type="ORF">M569_15882</name>
</gene>
<comment type="caution">
    <text evidence="2">The sequence shown here is derived from an EMBL/GenBank/DDBJ whole genome shotgun (WGS) entry which is preliminary data.</text>
</comment>
<dbReference type="Pfam" id="PF13181">
    <property type="entry name" value="TPR_8"/>
    <property type="match status" value="1"/>
</dbReference>
<dbReference type="EMBL" id="AUSU01008785">
    <property type="protein sequence ID" value="EPS58929.1"/>
    <property type="molecule type" value="Genomic_DNA"/>
</dbReference>
<proteinExistence type="predicted"/>
<dbReference type="InterPro" id="IPR011990">
    <property type="entry name" value="TPR-like_helical_dom_sf"/>
</dbReference>
<dbReference type="SMART" id="SM00028">
    <property type="entry name" value="TPR"/>
    <property type="match status" value="3"/>
</dbReference>
<dbReference type="Proteomes" id="UP000015453">
    <property type="component" value="Unassembled WGS sequence"/>
</dbReference>
<dbReference type="PANTHER" id="PTHR47337:SF1">
    <property type="entry name" value="TETRATRICOPEPTIDE REPEAT (TPR)-LIKE SUPERFAMILY PROTEIN"/>
    <property type="match status" value="1"/>
</dbReference>
<dbReference type="InterPro" id="IPR019734">
    <property type="entry name" value="TPR_rpt"/>
</dbReference>
<dbReference type="InterPro" id="IPR046341">
    <property type="entry name" value="SET_dom_sf"/>
</dbReference>
<feature type="non-terminal residue" evidence="2">
    <location>
        <position position="428"/>
    </location>
</feature>
<dbReference type="OrthoDB" id="1926212at2759"/>
<accession>S8BX60</accession>
<evidence type="ECO:0000256" key="1">
    <source>
        <dbReference type="PROSITE-ProRule" id="PRU00339"/>
    </source>
</evidence>
<keyword evidence="3" id="KW-1185">Reference proteome</keyword>
<dbReference type="Gene3D" id="6.10.140.2220">
    <property type="match status" value="1"/>
</dbReference>
<keyword evidence="1" id="KW-0802">TPR repeat</keyword>
<dbReference type="PROSITE" id="PS50005">
    <property type="entry name" value="TPR"/>
    <property type="match status" value="1"/>
</dbReference>
<dbReference type="Gene3D" id="2.170.270.10">
    <property type="entry name" value="SET domain"/>
    <property type="match status" value="1"/>
</dbReference>
<reference evidence="2 3" key="1">
    <citation type="journal article" date="2013" name="BMC Genomics">
        <title>The miniature genome of a carnivorous plant Genlisea aurea contains a low number of genes and short non-coding sequences.</title>
        <authorList>
            <person name="Leushkin E.V."/>
            <person name="Sutormin R.A."/>
            <person name="Nabieva E.R."/>
            <person name="Penin A.A."/>
            <person name="Kondrashov A.S."/>
            <person name="Logacheva M.D."/>
        </authorList>
    </citation>
    <scope>NUCLEOTIDE SEQUENCE [LARGE SCALE GENOMIC DNA]</scope>
</reference>
<dbReference type="PANTHER" id="PTHR47337">
    <property type="entry name" value="TETRATRICOPEPTIDE REPEAT (TPR)-LIKE SUPERFAMILY PROTEIN"/>
    <property type="match status" value="1"/>
</dbReference>
<evidence type="ECO:0000313" key="2">
    <source>
        <dbReference type="EMBL" id="EPS58929.1"/>
    </source>
</evidence>
<feature type="repeat" description="TPR" evidence="1">
    <location>
        <begin position="65"/>
        <end position="98"/>
    </location>
</feature>
<name>S8BX60_9LAMI</name>
<dbReference type="SUPFAM" id="SSF48452">
    <property type="entry name" value="TPR-like"/>
    <property type="match status" value="1"/>
</dbReference>